<dbReference type="InterPro" id="IPR001715">
    <property type="entry name" value="CH_dom"/>
</dbReference>
<dbReference type="SUPFAM" id="SSF50156">
    <property type="entry name" value="PDZ domain-like"/>
    <property type="match status" value="1"/>
</dbReference>
<feature type="compositionally biased region" description="Polar residues" evidence="6">
    <location>
        <begin position="571"/>
        <end position="610"/>
    </location>
</feature>
<dbReference type="InterPro" id="IPR029978">
    <property type="entry name" value="LMO-7"/>
</dbReference>
<feature type="compositionally biased region" description="Polar residues" evidence="6">
    <location>
        <begin position="338"/>
        <end position="349"/>
    </location>
</feature>
<dbReference type="Gene3D" id="2.30.42.10">
    <property type="match status" value="1"/>
</dbReference>
<evidence type="ECO:0000256" key="3">
    <source>
        <dbReference type="ARBA" id="ARBA00023038"/>
    </source>
</evidence>
<evidence type="ECO:0000259" key="7">
    <source>
        <dbReference type="PROSITE" id="PS50021"/>
    </source>
</evidence>
<keyword evidence="10" id="KW-1185">Reference proteome</keyword>
<feature type="compositionally biased region" description="Acidic residues" evidence="6">
    <location>
        <begin position="949"/>
        <end position="963"/>
    </location>
</feature>
<feature type="compositionally biased region" description="Basic and acidic residues" evidence="6">
    <location>
        <begin position="1338"/>
        <end position="1367"/>
    </location>
</feature>
<dbReference type="SUPFAM" id="SSF47576">
    <property type="entry name" value="Calponin-homology domain, CH-domain"/>
    <property type="match status" value="1"/>
</dbReference>
<feature type="compositionally biased region" description="Basic and acidic residues" evidence="6">
    <location>
        <begin position="970"/>
        <end position="982"/>
    </location>
</feature>
<feature type="compositionally biased region" description="Basic and acidic residues" evidence="6">
    <location>
        <begin position="1560"/>
        <end position="1569"/>
    </location>
</feature>
<evidence type="ECO:0000313" key="11">
    <source>
        <dbReference type="RefSeq" id="XP_006813620.1"/>
    </source>
</evidence>
<dbReference type="Pfam" id="PF00412">
    <property type="entry name" value="LIM"/>
    <property type="match status" value="1"/>
</dbReference>
<dbReference type="GeneID" id="100366345"/>
<evidence type="ECO:0000256" key="5">
    <source>
        <dbReference type="SAM" id="Coils"/>
    </source>
</evidence>
<feature type="compositionally biased region" description="Basic and acidic residues" evidence="6">
    <location>
        <begin position="529"/>
        <end position="541"/>
    </location>
</feature>
<feature type="region of interest" description="Disordered" evidence="6">
    <location>
        <begin position="261"/>
        <end position="293"/>
    </location>
</feature>
<feature type="region of interest" description="Disordered" evidence="6">
    <location>
        <begin position="330"/>
        <end position="386"/>
    </location>
</feature>
<dbReference type="Gene3D" id="1.10.418.10">
    <property type="entry name" value="Calponin-like domain"/>
    <property type="match status" value="1"/>
</dbReference>
<keyword evidence="1 4" id="KW-0479">Metal-binding</keyword>
<evidence type="ECO:0000256" key="4">
    <source>
        <dbReference type="PROSITE-ProRule" id="PRU00125"/>
    </source>
</evidence>
<organism evidence="10 11">
    <name type="scientific">Saccoglossus kowalevskii</name>
    <name type="common">Acorn worm</name>
    <dbReference type="NCBI Taxonomy" id="10224"/>
    <lineage>
        <taxon>Eukaryota</taxon>
        <taxon>Metazoa</taxon>
        <taxon>Hemichordata</taxon>
        <taxon>Enteropneusta</taxon>
        <taxon>Harrimaniidae</taxon>
        <taxon>Saccoglossus</taxon>
    </lineage>
</organism>
<feature type="compositionally biased region" description="Basic and acidic residues" evidence="6">
    <location>
        <begin position="927"/>
        <end position="948"/>
    </location>
</feature>
<feature type="compositionally biased region" description="Basic and acidic residues" evidence="6">
    <location>
        <begin position="891"/>
        <end position="921"/>
    </location>
</feature>
<feature type="region of interest" description="Disordered" evidence="6">
    <location>
        <begin position="1735"/>
        <end position="1801"/>
    </location>
</feature>
<evidence type="ECO:0000259" key="8">
    <source>
        <dbReference type="PROSITE" id="PS50023"/>
    </source>
</evidence>
<keyword evidence="3 4" id="KW-0440">LIM domain</keyword>
<evidence type="ECO:0000256" key="2">
    <source>
        <dbReference type="ARBA" id="ARBA00022833"/>
    </source>
</evidence>
<dbReference type="PROSITE" id="PS50021">
    <property type="entry name" value="CH"/>
    <property type="match status" value="1"/>
</dbReference>
<keyword evidence="2 4" id="KW-0862">Zinc</keyword>
<feature type="compositionally biased region" description="Basic and acidic residues" evidence="6">
    <location>
        <begin position="1634"/>
        <end position="1677"/>
    </location>
</feature>
<feature type="region of interest" description="Disordered" evidence="6">
    <location>
        <begin position="1257"/>
        <end position="1277"/>
    </location>
</feature>
<feature type="compositionally biased region" description="Pro residues" evidence="6">
    <location>
        <begin position="1014"/>
        <end position="1024"/>
    </location>
</feature>
<dbReference type="InterPro" id="IPR036034">
    <property type="entry name" value="PDZ_sf"/>
</dbReference>
<dbReference type="CDD" id="cd08368">
    <property type="entry name" value="LIM"/>
    <property type="match status" value="1"/>
</dbReference>
<proteinExistence type="predicted"/>
<feature type="domain" description="LIM zinc-binding" evidence="8">
    <location>
        <begin position="1806"/>
        <end position="1872"/>
    </location>
</feature>
<dbReference type="PROSITE" id="PS00478">
    <property type="entry name" value="LIM_DOMAIN_1"/>
    <property type="match status" value="1"/>
</dbReference>
<feature type="compositionally biased region" description="Pro residues" evidence="6">
    <location>
        <begin position="1770"/>
        <end position="1790"/>
    </location>
</feature>
<evidence type="ECO:0000259" key="9">
    <source>
        <dbReference type="PROSITE" id="PS50106"/>
    </source>
</evidence>
<feature type="region of interest" description="Disordered" evidence="6">
    <location>
        <begin position="891"/>
        <end position="1026"/>
    </location>
</feature>
<name>A0ABM0M0S9_SACKO</name>
<dbReference type="RefSeq" id="XP_006813620.1">
    <property type="nucleotide sequence ID" value="XM_006813557.1"/>
</dbReference>
<feature type="compositionally biased region" description="Basic and acidic residues" evidence="6">
    <location>
        <begin position="613"/>
        <end position="626"/>
    </location>
</feature>
<dbReference type="InterPro" id="IPR001781">
    <property type="entry name" value="Znf_LIM"/>
</dbReference>
<evidence type="ECO:0000256" key="6">
    <source>
        <dbReference type="SAM" id="MobiDB-lite"/>
    </source>
</evidence>
<dbReference type="Pfam" id="PF00595">
    <property type="entry name" value="PDZ"/>
    <property type="match status" value="1"/>
</dbReference>
<feature type="domain" description="PDZ" evidence="9">
    <location>
        <begin position="729"/>
        <end position="813"/>
    </location>
</feature>
<sequence length="1877" mass="218160">MSYELKSDVWDPSSRCTTDLADHNIDDALIESQRWIESVTDKKFANDDFRASLENGVLLCELVTAIKPGSIKKINRLPTPYAGLLVHHCSHRTSLSYPSWSRRIYSFEDNLNLFLHVCEDLGLSGSQLFDTCDLQDITNRGRIPKETKKEAERRLKNVCSTLYWLGKAAHSLPKYRGPQLNLRAFEQLLWPSNLSKESWSKTETSVKLKKSHSLEDILDTTDSLNNNVSKPKMDAYRNRYSGNYSDYNYSRENGYGNDISSHERKNPDEFVPSETQKRNDNFGYRRPSMPGGLSKEQATKFIAPEVPQHFRFSSGEDVKVARPSKELLEEQKKKNNEDQSAWMSSLSTWKQRRISATHTERERKAEREQYEEGNNNDSNRRSSIKPFHQIVEERLRKKDDDFISILDKPVKEVSEDRALLDEILTSVTLEDDGSVHGSQRSEEEREEAYRRYMYQYYDNRNPTSGYSSRPWQPYPPQPAVHRWNSPHDEAALYTQAARQPPPVMPRRTKPYHKTASIPLEKPVIMTADETVRERTPPDRPGRPAIIKATEIPAQRRPEPRTRFDNERFGRQQEQPRSTRSQPLENRNIDEYSQPSGRHEQPISNERQQPVENRYIDAKPMYRRDEPSSPPSRNRYNDDHIRHRPREEYRGDVPPAESYERRDKPKKEPPPVARRPKSKDVVDLSSLKQAEKKRLSSGILDRVAVFNDGGNQAHNSKPDNRSKSAFNEMTICINQRPHNEKGFGFVMSGGIDKNKPLYVEKVALGGSADICELCAGDEIIFINNQNAVSFTHDAALNAVSQAVVTGNLQLKIRRYGNRGPDESKPSNMKVHIPTVEETRLPENNVPITRTTHEKVEKVMEPEINTLVSKAWEPEPYIPKAWEPQPYVNRTREPEPVVLKKEEPAPKKKERERFITRSGDRSKNNVAEKPIEIKTEVEVKAPAPEKHFASDDEDLLFLEEGDDSGGDMSPAEEERIEREILEQLEREEEEERKRDEMHKQIEAEENKSDSDEDKPPPPIPSRPPPLINLMLRPRREKSKDLVKLEIWKRRHNFFRHHPDKSCWPVFRYSDEEIIIETPVTKETVDVADDVEALWQQVEKISSPGKITNGNSEELQKQEDLFAGIEKPPPITQSVKKFDIKEEQSRLEKWQLEQDKLRQDKYVAERKQLRYQYELQLEKIHDAELKRREAEALQLERYEQELLRTTGYNAEETAKRRELFMNESARREEEYKRRKEELQAFYKQDQQRLEEKEIIETQEDNLKHEESKWELEKDHEEGKKQEIEVKKKHIERERRRTQELDVEAIRLEAEARLKKEWEELEKEKQMQQERERLAMSKLEEIRREHDRLMHQRDDLERKQQEEIKQLMAERKKLHTSPPPSNLTSKDMYTEFAAIKRNDGGGDDPTIRSRQQKPTKSALKQPKHEESVQEQEKRKAAGLPLNNLAKKSDYLKFAAIQHENEEPEDNMQKYRLQSQPMTQPKKIYQPETHSHLAPAKIDKPASYVSPLQKASPFDTQSPVTTDPNFRKYFQQPVRETPQQHIPERDTDYSKHPGRGRDPSPSWQPRRDDRRHDPVPAVMSKYKDESATPSQHWMVEEAERRRLAEREGYDRGTPYEAPSLRHTSTTEKPQRDIPPPTEMRYDERYMYAPPERDTAQKPYGRYEPEQPVKLRQQRETEAERQQKLANRRTHGYIDRPNLNTNRRQRSMDDTDKYRRNRHSMHELGSYSNSAENLPLGAVRNQAPLPDAGIHSHRTASRGSGSPKVPPSPQKTGAYPYPPLPLQAPPTMQPPAPAPIKPGGQSQGNRSVSGKVLCTRCGQVLGRGAAMIIESLGLHFHISCFKCCVCNCQLGSGAKGTDVRIRASKLHCQNCYSNDAGFEFTEV</sequence>
<feature type="compositionally biased region" description="Basic and acidic residues" evidence="6">
    <location>
        <begin position="358"/>
        <end position="370"/>
    </location>
</feature>
<dbReference type="PROSITE" id="PS50023">
    <property type="entry name" value="LIM_DOMAIN_2"/>
    <property type="match status" value="1"/>
</dbReference>
<feature type="compositionally biased region" description="Basic and acidic residues" evidence="6">
    <location>
        <begin position="1537"/>
        <end position="1553"/>
    </location>
</feature>
<dbReference type="Proteomes" id="UP000694865">
    <property type="component" value="Unplaced"/>
</dbReference>
<feature type="compositionally biased region" description="Basic and acidic residues" evidence="6">
    <location>
        <begin position="657"/>
        <end position="668"/>
    </location>
</feature>
<feature type="compositionally biased region" description="Basic and acidic residues" evidence="6">
    <location>
        <begin position="1589"/>
        <end position="1605"/>
    </location>
</feature>
<feature type="compositionally biased region" description="Basic and acidic residues" evidence="6">
    <location>
        <begin position="553"/>
        <end position="570"/>
    </location>
</feature>
<evidence type="ECO:0000313" key="10">
    <source>
        <dbReference type="Proteomes" id="UP000694865"/>
    </source>
</evidence>
<dbReference type="PANTHER" id="PTHR46767">
    <property type="entry name" value="LIM DOMAIN ONLY PROTEIN 7"/>
    <property type="match status" value="1"/>
</dbReference>
<dbReference type="SMART" id="SM00132">
    <property type="entry name" value="LIM"/>
    <property type="match status" value="1"/>
</dbReference>
<dbReference type="Pfam" id="PF00307">
    <property type="entry name" value="CH"/>
    <property type="match status" value="1"/>
</dbReference>
<feature type="compositionally biased region" description="Basic and acidic residues" evidence="6">
    <location>
        <begin position="1418"/>
        <end position="1431"/>
    </location>
</feature>
<feature type="compositionally biased region" description="Polar residues" evidence="6">
    <location>
        <begin position="1509"/>
        <end position="1519"/>
    </location>
</feature>
<feature type="domain" description="Calponin-homology (CH)" evidence="7">
    <location>
        <begin position="26"/>
        <end position="169"/>
    </location>
</feature>
<dbReference type="PROSITE" id="PS50106">
    <property type="entry name" value="PDZ"/>
    <property type="match status" value="1"/>
</dbReference>
<dbReference type="SMART" id="SM00228">
    <property type="entry name" value="PDZ"/>
    <property type="match status" value="1"/>
</dbReference>
<dbReference type="InterPro" id="IPR036872">
    <property type="entry name" value="CH_dom_sf"/>
</dbReference>
<reference evidence="11" key="1">
    <citation type="submission" date="2025-08" db="UniProtKB">
        <authorList>
            <consortium name="RefSeq"/>
        </authorList>
    </citation>
    <scope>IDENTIFICATION</scope>
    <source>
        <tissue evidence="11">Testes</tissue>
    </source>
</reference>
<feature type="coiled-coil region" evidence="5">
    <location>
        <begin position="1137"/>
        <end position="1198"/>
    </location>
</feature>
<dbReference type="SMART" id="SM00033">
    <property type="entry name" value="CH"/>
    <property type="match status" value="1"/>
</dbReference>
<dbReference type="Gene3D" id="2.10.110.10">
    <property type="entry name" value="Cysteine Rich Protein"/>
    <property type="match status" value="1"/>
</dbReference>
<dbReference type="CDD" id="cd21208">
    <property type="entry name" value="CH_LMO7-like"/>
    <property type="match status" value="1"/>
</dbReference>
<feature type="region of interest" description="Disordered" evidence="6">
    <location>
        <begin position="497"/>
        <end position="687"/>
    </location>
</feature>
<feature type="compositionally biased region" description="Basic and acidic residues" evidence="6">
    <location>
        <begin position="989"/>
        <end position="1013"/>
    </location>
</feature>
<dbReference type="PANTHER" id="PTHR46767:SF1">
    <property type="entry name" value="LIM DOMAIN ONLY PROTEIN 7"/>
    <property type="match status" value="1"/>
</dbReference>
<protein>
    <submittedName>
        <fullName evidence="11">Uncharacterized protein LOC100366345</fullName>
    </submittedName>
</protein>
<feature type="compositionally biased region" description="Basic and acidic residues" evidence="6">
    <location>
        <begin position="634"/>
        <end position="650"/>
    </location>
</feature>
<evidence type="ECO:0000256" key="1">
    <source>
        <dbReference type="ARBA" id="ARBA00022723"/>
    </source>
</evidence>
<gene>
    <name evidence="11" type="primary">LOC100366345</name>
</gene>
<accession>A0ABM0M0S9</accession>
<keyword evidence="5" id="KW-0175">Coiled coil</keyword>
<feature type="region of interest" description="Disordered" evidence="6">
    <location>
        <begin position="1338"/>
        <end position="1708"/>
    </location>
</feature>
<dbReference type="InterPro" id="IPR001478">
    <property type="entry name" value="PDZ"/>
</dbReference>